<dbReference type="InterPro" id="IPR050564">
    <property type="entry name" value="F420-G6PD/mer"/>
</dbReference>
<name>A0A8E1W7F8_9PSEU</name>
<evidence type="ECO:0000313" key="3">
    <source>
        <dbReference type="EMBL" id="MBB2505221.1"/>
    </source>
</evidence>
<keyword evidence="1" id="KW-0560">Oxidoreductase</keyword>
<dbReference type="Gene3D" id="3.20.20.30">
    <property type="entry name" value="Luciferase-like domain"/>
    <property type="match status" value="1"/>
</dbReference>
<dbReference type="AlphaFoldDB" id="A0A8E1W7F8"/>
<dbReference type="InterPro" id="IPR011251">
    <property type="entry name" value="Luciferase-like_dom"/>
</dbReference>
<evidence type="ECO:0000256" key="1">
    <source>
        <dbReference type="ARBA" id="ARBA00023002"/>
    </source>
</evidence>
<proteinExistence type="predicted"/>
<dbReference type="EMBL" id="JACJHR010000095">
    <property type="protein sequence ID" value="MBB2505221.1"/>
    <property type="molecule type" value="Genomic_DNA"/>
</dbReference>
<dbReference type="PANTHER" id="PTHR43244">
    <property type="match status" value="1"/>
</dbReference>
<dbReference type="CDD" id="cd01097">
    <property type="entry name" value="Tetrahydromethanopterin_reductase"/>
    <property type="match status" value="1"/>
</dbReference>
<dbReference type="InterPro" id="IPR036661">
    <property type="entry name" value="Luciferase-like_sf"/>
</dbReference>
<feature type="domain" description="Luciferase-like" evidence="2">
    <location>
        <begin position="14"/>
        <end position="303"/>
    </location>
</feature>
<reference evidence="3 4" key="1">
    <citation type="submission" date="2020-08" db="EMBL/GenBank/DDBJ databases">
        <title>Amycolatopsis echigonensis JCM 21831.</title>
        <authorList>
            <person name="Tedsree N."/>
            <person name="Kuncharoen N."/>
            <person name="Likhitwitayawuid K."/>
            <person name="Tanasupawat S."/>
        </authorList>
    </citation>
    <scope>NUCLEOTIDE SEQUENCE [LARGE SCALE GENOMIC DNA]</scope>
    <source>
        <strain evidence="3 4">JCM 21831</strain>
    </source>
</reference>
<dbReference type="RefSeq" id="WP_183126764.1">
    <property type="nucleotide sequence ID" value="NZ_JACJHR010000095.1"/>
</dbReference>
<dbReference type="Pfam" id="PF00296">
    <property type="entry name" value="Bac_luciferase"/>
    <property type="match status" value="1"/>
</dbReference>
<protein>
    <submittedName>
        <fullName evidence="3">LLM class flavin-dependent oxidoreductase</fullName>
    </submittedName>
</protein>
<organism evidence="3 4">
    <name type="scientific">Amycolatopsis echigonensis</name>
    <dbReference type="NCBI Taxonomy" id="2576905"/>
    <lineage>
        <taxon>Bacteria</taxon>
        <taxon>Bacillati</taxon>
        <taxon>Actinomycetota</taxon>
        <taxon>Actinomycetes</taxon>
        <taxon>Pseudonocardiales</taxon>
        <taxon>Pseudonocardiaceae</taxon>
        <taxon>Amycolatopsis</taxon>
    </lineage>
</organism>
<comment type="caution">
    <text evidence="3">The sequence shown here is derived from an EMBL/GenBank/DDBJ whole genome shotgun (WGS) entry which is preliminary data.</text>
</comment>
<evidence type="ECO:0000313" key="4">
    <source>
        <dbReference type="Proteomes" id="UP000550260"/>
    </source>
</evidence>
<evidence type="ECO:0000259" key="2">
    <source>
        <dbReference type="Pfam" id="PF00296"/>
    </source>
</evidence>
<dbReference type="Proteomes" id="UP000550260">
    <property type="component" value="Unassembled WGS sequence"/>
</dbReference>
<dbReference type="SUPFAM" id="SSF51679">
    <property type="entry name" value="Bacterial luciferase-like"/>
    <property type="match status" value="1"/>
</dbReference>
<dbReference type="GO" id="GO:0016705">
    <property type="term" value="F:oxidoreductase activity, acting on paired donors, with incorporation or reduction of molecular oxygen"/>
    <property type="evidence" value="ECO:0007669"/>
    <property type="project" value="InterPro"/>
</dbReference>
<sequence>MSGTETAPVGVFVATSTPPEDIAGLAAAAERLGYGEVWVAEDYFCYGGFSGAALALGATSRVKVGLGVVASVARHPAVAAMEIATLARAHPGRFLPGIGHGVPAWTDQMGVTAKSPLAALRECVESVRALLRGETVDLEGKQFAFRAVSATHRPDAEVPILTGVLGPKSLRLSGRIAQGTVMSVLAGTEYLSSALGHIGEGMAEARATEHLVPTFALFSVDRDSKRARAAVRPALAGYLAAVGPHNPLTAAFGYNDHLADLLVGDPGRLPEALPEEWIDTLTVAGDPDDVLERVAALRTAGATSVVLSPVNAASAREELELAASAVLPRLV</sequence>
<dbReference type="PANTHER" id="PTHR43244:SF1">
    <property type="entry name" value="5,10-METHYLENETETRAHYDROMETHANOPTERIN REDUCTASE"/>
    <property type="match status" value="1"/>
</dbReference>
<accession>A0A8E1W7F8</accession>
<gene>
    <name evidence="3" type="ORF">H5411_39595</name>
</gene>